<sequence length="55" mass="5990">MGQDDRNEGSAPDECLEHAWKLAGVTIAMDGAHEDYKCLRCDAVTMRKTPGPARA</sequence>
<dbReference type="HOGENOM" id="CLU_3021530_0_0_11"/>
<keyword evidence="2" id="KW-1185">Reference proteome</keyword>
<dbReference type="STRING" id="585531.HMPREF0063_11921"/>
<comment type="caution">
    <text evidence="1">The sequence shown here is derived from an EMBL/GenBank/DDBJ whole genome shotgun (WGS) entry which is preliminary data.</text>
</comment>
<evidence type="ECO:0000313" key="1">
    <source>
        <dbReference type="EMBL" id="EFQ82712.1"/>
    </source>
</evidence>
<dbReference type="AlphaFoldDB" id="E2SDY5"/>
<gene>
    <name evidence="1" type="ORF">HMPREF0063_11921</name>
</gene>
<proteinExistence type="predicted"/>
<accession>E2SDY5</accession>
<evidence type="ECO:0000313" key="2">
    <source>
        <dbReference type="Proteomes" id="UP000003111"/>
    </source>
</evidence>
<dbReference type="EMBL" id="ACLF03000006">
    <property type="protein sequence ID" value="EFQ82712.1"/>
    <property type="molecule type" value="Genomic_DNA"/>
</dbReference>
<protein>
    <submittedName>
        <fullName evidence="1">Uncharacterized protein</fullName>
    </submittedName>
</protein>
<organism evidence="1 2">
    <name type="scientific">Aeromicrobium marinum DSM 15272</name>
    <dbReference type="NCBI Taxonomy" id="585531"/>
    <lineage>
        <taxon>Bacteria</taxon>
        <taxon>Bacillati</taxon>
        <taxon>Actinomycetota</taxon>
        <taxon>Actinomycetes</taxon>
        <taxon>Propionibacteriales</taxon>
        <taxon>Nocardioidaceae</taxon>
        <taxon>Aeromicrobium</taxon>
    </lineage>
</organism>
<name>E2SDY5_9ACTN</name>
<reference evidence="1" key="1">
    <citation type="submission" date="2010-08" db="EMBL/GenBank/DDBJ databases">
        <authorList>
            <person name="Muzny D."/>
            <person name="Qin X."/>
            <person name="Buhay C."/>
            <person name="Dugan-Rocha S."/>
            <person name="Ding Y."/>
            <person name="Chen G."/>
            <person name="Hawes A."/>
            <person name="Holder M."/>
            <person name="Jhangiani S."/>
            <person name="Johnson A."/>
            <person name="Khan Z."/>
            <person name="Li Z."/>
            <person name="Liu W."/>
            <person name="Liu X."/>
            <person name="Perez L."/>
            <person name="Shen H."/>
            <person name="Wang Q."/>
            <person name="Watt J."/>
            <person name="Xi L."/>
            <person name="Xin Y."/>
            <person name="Zhou J."/>
            <person name="Deng J."/>
            <person name="Jiang H."/>
            <person name="Liu Y."/>
            <person name="Qu J."/>
            <person name="Song X.-Z."/>
            <person name="Zhang L."/>
            <person name="Villasana D."/>
            <person name="Johnson A."/>
            <person name="Liu J."/>
            <person name="Liyanage D."/>
            <person name="Lorensuhewa L."/>
            <person name="Robinson T."/>
            <person name="Song A."/>
            <person name="Song B.-B."/>
            <person name="Dinh H."/>
            <person name="Thornton R."/>
            <person name="Coyle M."/>
            <person name="Francisco L."/>
            <person name="Jackson L."/>
            <person name="Javaid M."/>
            <person name="Korchina V."/>
            <person name="Kovar C."/>
            <person name="Mata R."/>
            <person name="Mathew T."/>
            <person name="Ngo R."/>
            <person name="Nguyen L."/>
            <person name="Nguyen N."/>
            <person name="Okwuonu G."/>
            <person name="Ongeri F."/>
            <person name="Pham C."/>
            <person name="Simmons D."/>
            <person name="Wilczek-Boney K."/>
            <person name="Hale W."/>
            <person name="Jakkamsetti A."/>
            <person name="Pham P."/>
            <person name="Ruth R."/>
            <person name="San Lucas F."/>
            <person name="Warren J."/>
            <person name="Zhang J."/>
            <person name="Zhao Z."/>
            <person name="Zhou C."/>
            <person name="Zhu D."/>
            <person name="Lee S."/>
            <person name="Bess C."/>
            <person name="Blankenburg K."/>
            <person name="Forbes L."/>
            <person name="Fu Q."/>
            <person name="Gubbala S."/>
            <person name="Hirani K."/>
            <person name="Jayaseelan J.C."/>
            <person name="Lara F."/>
            <person name="Munidasa M."/>
            <person name="Palculict T."/>
            <person name="Patil S."/>
            <person name="Pu L.-L."/>
            <person name="Saada N."/>
            <person name="Tang L."/>
            <person name="Weissenberger G."/>
            <person name="Zhu Y."/>
            <person name="Hemphill L."/>
            <person name="Shang Y."/>
            <person name="Youmans B."/>
            <person name="Ayvaz T."/>
            <person name="Ross M."/>
            <person name="Santibanez J."/>
            <person name="Aqrawi P."/>
            <person name="Gross S."/>
            <person name="Joshi V."/>
            <person name="Fowler G."/>
            <person name="Nazareth L."/>
            <person name="Reid J."/>
            <person name="Worley K."/>
            <person name="Petrosino J."/>
            <person name="Highlander S."/>
            <person name="Gibbs R."/>
        </authorList>
    </citation>
    <scope>NUCLEOTIDE SEQUENCE [LARGE SCALE GENOMIC DNA]</scope>
    <source>
        <strain evidence="1">DSM 15272</strain>
    </source>
</reference>
<dbReference type="Proteomes" id="UP000003111">
    <property type="component" value="Unassembled WGS sequence"/>
</dbReference>